<reference evidence="1 2" key="1">
    <citation type="journal article" date="2014" name="Genome Biol. Evol.">
        <title>The secreted proteins of Achlya hypogyna and Thraustotheca clavata identify the ancestral oomycete secretome and reveal gene acquisitions by horizontal gene transfer.</title>
        <authorList>
            <person name="Misner I."/>
            <person name="Blouin N."/>
            <person name="Leonard G."/>
            <person name="Richards T.A."/>
            <person name="Lane C.E."/>
        </authorList>
    </citation>
    <scope>NUCLEOTIDE SEQUENCE [LARGE SCALE GENOMIC DNA]</scope>
    <source>
        <strain evidence="1 2">ATCC 34112</strain>
    </source>
</reference>
<dbReference type="EMBL" id="JNBS01000372">
    <property type="protein sequence ID" value="OQS06119.1"/>
    <property type="molecule type" value="Genomic_DNA"/>
</dbReference>
<proteinExistence type="predicted"/>
<organism evidence="1 2">
    <name type="scientific">Thraustotheca clavata</name>
    <dbReference type="NCBI Taxonomy" id="74557"/>
    <lineage>
        <taxon>Eukaryota</taxon>
        <taxon>Sar</taxon>
        <taxon>Stramenopiles</taxon>
        <taxon>Oomycota</taxon>
        <taxon>Saprolegniomycetes</taxon>
        <taxon>Saprolegniales</taxon>
        <taxon>Achlyaceae</taxon>
        <taxon>Thraustotheca</taxon>
    </lineage>
</organism>
<evidence type="ECO:0000313" key="2">
    <source>
        <dbReference type="Proteomes" id="UP000243217"/>
    </source>
</evidence>
<name>A0A1W0A7E9_9STRA</name>
<gene>
    <name evidence="1" type="ORF">THRCLA_20436</name>
</gene>
<evidence type="ECO:0008006" key="3">
    <source>
        <dbReference type="Google" id="ProtNLM"/>
    </source>
</evidence>
<dbReference type="OrthoDB" id="79906at2759"/>
<dbReference type="STRING" id="74557.A0A1W0A7E9"/>
<sequence>MKIKNQLLQSSKQKLNLIVLRWREWCESRLRTKCAMTYSKVKETTKYIRYWHLVANYQRNYRCAYTAVVSAINQTNADLLGKMKYQKRSLANILAIWRKFLSVKRTVRCWRFERIEANLNNIFQAWKAYHVQFLHRKQKSIHLMQNYWILLRQRVFLSWLQYVNHRRRLCSLTLSTEYKQRFYWKQWRCQYQARKSYRMRKIQKSWNCWKLYLGHRRQMNITYAFANACAIHQCLQFWYCSTKTAILHRNSYQIAIKIFRKQQLTKLFWHLKQFIAQCHDCEELALNFKENYQQRQIRLMWHAWHNYCSTRKAQNCKVSNAINSLLVLKQSQALKRWLKRVKDNLKCRDISDTAVSKLNSRLLTKWFQQWYCYANKMLMIKHHCILMGQLITSNVMQSVLASWVEYTQLKKLNKAKMELATMHQSKYVLAILFPTWILHTEKRRKLRKAMIYFSHKVYRAIYDHWIRFCIECKAERFSHSIVHKLFIKCFYCWLRHHLKQRLKLKHCYINIRQKFIRNQTRAIFTAWKTRSISKSKAYYACLAHLKSRLRCVLLGWKKYTKLQHLQYRLQESSAIVFGTLQLNETKGWTAWRQLYLAIKFSREKTLREYWFIWNNISSRKKFYRFCYQRIQENIAQKLLAHVFYEWKHHAHDASQLRRKLVAKRQREHSLVRFQRLRRRQLLQRILQCWFKITKETMEILLQNHRLRVARILESTWQYWKNYRIIQSLIKLKVESMVRWRSRIYVARWYDYICHQNTNKEMNKIAQQCQRKQLLLSFWNNWTRFTLHHKKVRIWSQNREKQRWTKLLRRWQYNIHIFRLDIKSQLYARLRLVARLFHVWQLNVKWLQQKHNFIWHVQRSSWLKSYVRHWNQYARLARSEANYLSYMNLFKCRKALEILKSAKAQRENYNKAIKCHLKFLWRRWQTRVLECRAQWWYDFGLMRCKFQHWTKFCALEQTLRFHTQSRHKRQKRLIWRVWRLYVWSKQANAQASAFARFQRLHTALRGWCLGMNIVVNEYMELEERAQKFNRLMTKRRSWNAFCTSTKEQRKRQLKMVQSWQSYRKELLMSDIWRRWFKYCHQKVIMVNYLKVKNRGILSTSWAKWQIYREINYDYRKKLKQASMLYAETLLRKLLLYWHVYTKASNSTCKKREGQ</sequence>
<dbReference type="AlphaFoldDB" id="A0A1W0A7E9"/>
<comment type="caution">
    <text evidence="1">The sequence shown here is derived from an EMBL/GenBank/DDBJ whole genome shotgun (WGS) entry which is preliminary data.</text>
</comment>
<dbReference type="Proteomes" id="UP000243217">
    <property type="component" value="Unassembled WGS sequence"/>
</dbReference>
<evidence type="ECO:0000313" key="1">
    <source>
        <dbReference type="EMBL" id="OQS06119.1"/>
    </source>
</evidence>
<accession>A0A1W0A7E9</accession>
<keyword evidence="2" id="KW-1185">Reference proteome</keyword>
<protein>
    <recommendedName>
        <fullName evidence="3">Sfi1 spindle body domain-containing protein</fullName>
    </recommendedName>
</protein>